<dbReference type="Proteomes" id="UP000799754">
    <property type="component" value="Unassembled WGS sequence"/>
</dbReference>
<gene>
    <name evidence="1" type="ORF">BU25DRAFT_129454</name>
</gene>
<protein>
    <submittedName>
        <fullName evidence="1">Uncharacterized protein</fullName>
    </submittedName>
</protein>
<sequence length="408" mass="45384">MNCQKRNYICSLRTFDAAVCPTTKHVQNLHQQPNALLLSPTEPHFTNVLLQQDILSRLPKSIRPYAATLLHHFSSNTVTTMGFGTTPQQAWCTAIPDMALKHDFVIHGVLAIAALHLSTTLDSADAREGYQNMAALELNAGLMRYMNEVRKVTSDNVEALFAFSTAISLFNTFQARNECRSLVGSKHADPYTPLSAHMTVSEAVQIVCRALRTLRGAQLILVPGWSKLQDGPLRSVVRRESWSAAIPVTNAHLDEEKRLRILESMWSNTHRSYEDHFDTLRQTWQSLCGSFAIVWSLLDTAPSSHSSSGPSFDWTSIFHFSVQCSLAFASLLEQQCIEAWVLVAHYGILHAEVEGLWWLDGSAANLVATAALVIGTNNWKWIAWPAARVGTDLESLRSMALVRPKVCS</sequence>
<evidence type="ECO:0000313" key="1">
    <source>
        <dbReference type="EMBL" id="KAF2624954.1"/>
    </source>
</evidence>
<organism evidence="1 2">
    <name type="scientific">Macroventuria anomochaeta</name>
    <dbReference type="NCBI Taxonomy" id="301207"/>
    <lineage>
        <taxon>Eukaryota</taxon>
        <taxon>Fungi</taxon>
        <taxon>Dikarya</taxon>
        <taxon>Ascomycota</taxon>
        <taxon>Pezizomycotina</taxon>
        <taxon>Dothideomycetes</taxon>
        <taxon>Pleosporomycetidae</taxon>
        <taxon>Pleosporales</taxon>
        <taxon>Pleosporineae</taxon>
        <taxon>Didymellaceae</taxon>
        <taxon>Macroventuria</taxon>
    </lineage>
</organism>
<accession>A0ACB6RVJ7</accession>
<dbReference type="EMBL" id="MU006728">
    <property type="protein sequence ID" value="KAF2624954.1"/>
    <property type="molecule type" value="Genomic_DNA"/>
</dbReference>
<keyword evidence="2" id="KW-1185">Reference proteome</keyword>
<evidence type="ECO:0000313" key="2">
    <source>
        <dbReference type="Proteomes" id="UP000799754"/>
    </source>
</evidence>
<proteinExistence type="predicted"/>
<name>A0ACB6RVJ7_9PLEO</name>
<reference evidence="1" key="1">
    <citation type="journal article" date="2020" name="Stud. Mycol.">
        <title>101 Dothideomycetes genomes: a test case for predicting lifestyles and emergence of pathogens.</title>
        <authorList>
            <person name="Haridas S."/>
            <person name="Albert R."/>
            <person name="Binder M."/>
            <person name="Bloem J."/>
            <person name="Labutti K."/>
            <person name="Salamov A."/>
            <person name="Andreopoulos B."/>
            <person name="Baker S."/>
            <person name="Barry K."/>
            <person name="Bills G."/>
            <person name="Bluhm B."/>
            <person name="Cannon C."/>
            <person name="Castanera R."/>
            <person name="Culley D."/>
            <person name="Daum C."/>
            <person name="Ezra D."/>
            <person name="Gonzalez J."/>
            <person name="Henrissat B."/>
            <person name="Kuo A."/>
            <person name="Liang C."/>
            <person name="Lipzen A."/>
            <person name="Lutzoni F."/>
            <person name="Magnuson J."/>
            <person name="Mondo S."/>
            <person name="Nolan M."/>
            <person name="Ohm R."/>
            <person name="Pangilinan J."/>
            <person name="Park H.-J."/>
            <person name="Ramirez L."/>
            <person name="Alfaro M."/>
            <person name="Sun H."/>
            <person name="Tritt A."/>
            <person name="Yoshinaga Y."/>
            <person name="Zwiers L.-H."/>
            <person name="Turgeon B."/>
            <person name="Goodwin S."/>
            <person name="Spatafora J."/>
            <person name="Crous P."/>
            <person name="Grigoriev I."/>
        </authorList>
    </citation>
    <scope>NUCLEOTIDE SEQUENCE</scope>
    <source>
        <strain evidence="1">CBS 525.71</strain>
    </source>
</reference>
<comment type="caution">
    <text evidence="1">The sequence shown here is derived from an EMBL/GenBank/DDBJ whole genome shotgun (WGS) entry which is preliminary data.</text>
</comment>